<keyword evidence="2" id="KW-1185">Reference proteome</keyword>
<evidence type="ECO:0000313" key="1">
    <source>
        <dbReference type="EMBL" id="PRY35768.1"/>
    </source>
</evidence>
<gene>
    <name evidence="1" type="ORF">CLV43_113195</name>
</gene>
<dbReference type="RefSeq" id="WP_146175037.1">
    <property type="nucleotide sequence ID" value="NZ_PVTF01000013.1"/>
</dbReference>
<accession>A0A2T0SQT5</accession>
<comment type="caution">
    <text evidence="1">The sequence shown here is derived from an EMBL/GenBank/DDBJ whole genome shotgun (WGS) entry which is preliminary data.</text>
</comment>
<proteinExistence type="predicted"/>
<protein>
    <submittedName>
        <fullName evidence="1">Uncharacterized protein</fullName>
    </submittedName>
</protein>
<evidence type="ECO:0000313" key="2">
    <source>
        <dbReference type="Proteomes" id="UP000239494"/>
    </source>
</evidence>
<dbReference type="EMBL" id="PVTF01000013">
    <property type="protein sequence ID" value="PRY35768.1"/>
    <property type="molecule type" value="Genomic_DNA"/>
</dbReference>
<organism evidence="1 2">
    <name type="scientific">Umezawaea tangerina</name>
    <dbReference type="NCBI Taxonomy" id="84725"/>
    <lineage>
        <taxon>Bacteria</taxon>
        <taxon>Bacillati</taxon>
        <taxon>Actinomycetota</taxon>
        <taxon>Actinomycetes</taxon>
        <taxon>Pseudonocardiales</taxon>
        <taxon>Pseudonocardiaceae</taxon>
        <taxon>Umezawaea</taxon>
    </lineage>
</organism>
<dbReference type="AlphaFoldDB" id="A0A2T0SQT5"/>
<name>A0A2T0SQT5_9PSEU</name>
<reference evidence="1 2" key="1">
    <citation type="submission" date="2018-03" db="EMBL/GenBank/DDBJ databases">
        <title>Genomic Encyclopedia of Archaeal and Bacterial Type Strains, Phase II (KMG-II): from individual species to whole genera.</title>
        <authorList>
            <person name="Goeker M."/>
        </authorList>
    </citation>
    <scope>NUCLEOTIDE SEQUENCE [LARGE SCALE GENOMIC DNA]</scope>
    <source>
        <strain evidence="1 2">DSM 44720</strain>
    </source>
</reference>
<dbReference type="Proteomes" id="UP000239494">
    <property type="component" value="Unassembled WGS sequence"/>
</dbReference>
<dbReference type="OrthoDB" id="4261376at2"/>
<sequence>MTKSLCRAPSCARQVSGPGPRVCSGCRDAVAGDLALLADLHEACAEALTPGRRPMAERVGGHRPAGIALDDTAVSVRSDVLDALVSWAGMVAAERGTPGPGGRSVPRLVGFLTGQLDWLLGHDAAADFVTEVADLVAAAKAVLEPDPVRRKELGPCGEPGCPHVVLATLRTGRAAEVACAAGHTWSPGRWLLLSRRAAAGSAA</sequence>